<reference evidence="2" key="1">
    <citation type="submission" date="2025-08" db="UniProtKB">
        <authorList>
            <consortium name="Ensembl"/>
        </authorList>
    </citation>
    <scope>IDENTIFICATION</scope>
</reference>
<accession>A0A8C9FT96</accession>
<proteinExistence type="predicted"/>
<dbReference type="Gene3D" id="1.10.418.10">
    <property type="entry name" value="Calponin-like domain"/>
    <property type="match status" value="1"/>
</dbReference>
<dbReference type="InterPro" id="IPR001715">
    <property type="entry name" value="CH_dom"/>
</dbReference>
<evidence type="ECO:0000259" key="1">
    <source>
        <dbReference type="PROSITE" id="PS50021"/>
    </source>
</evidence>
<dbReference type="PANTHER" id="PTHR10623">
    <property type="entry name" value="MICROTUBULE-ASSOCIATED PROTEIN RP/EB FAMILY MEMBER"/>
    <property type="match status" value="1"/>
</dbReference>
<sequence length="115" mass="13309">MAYTLNNVTSTSGMHSARLNYSRDLFSMLGESGLMSMHSLVIGAAYCQFMDMLFPGCISLKKVKFQAKLEHEYIHNFKLLQASFKRMNVDKVGILYLYFNHCRLHKLYKLDKVNT</sequence>
<name>A0A8C9FT96_PAVCR</name>
<dbReference type="PROSITE" id="PS50021">
    <property type="entry name" value="CH"/>
    <property type="match status" value="1"/>
</dbReference>
<dbReference type="InterPro" id="IPR036872">
    <property type="entry name" value="CH_dom_sf"/>
</dbReference>
<dbReference type="SUPFAM" id="SSF47576">
    <property type="entry name" value="Calponin-homology domain, CH-domain"/>
    <property type="match status" value="1"/>
</dbReference>
<reference evidence="2" key="2">
    <citation type="submission" date="2025-09" db="UniProtKB">
        <authorList>
            <consortium name="Ensembl"/>
        </authorList>
    </citation>
    <scope>IDENTIFICATION</scope>
</reference>
<dbReference type="GO" id="GO:0008017">
    <property type="term" value="F:microtubule binding"/>
    <property type="evidence" value="ECO:0007669"/>
    <property type="project" value="InterPro"/>
</dbReference>
<evidence type="ECO:0000313" key="3">
    <source>
        <dbReference type="Proteomes" id="UP000694428"/>
    </source>
</evidence>
<organism evidence="2 3">
    <name type="scientific">Pavo cristatus</name>
    <name type="common">Indian peafowl</name>
    <name type="synonym">Blue peafowl</name>
    <dbReference type="NCBI Taxonomy" id="9049"/>
    <lineage>
        <taxon>Eukaryota</taxon>
        <taxon>Metazoa</taxon>
        <taxon>Chordata</taxon>
        <taxon>Craniata</taxon>
        <taxon>Vertebrata</taxon>
        <taxon>Euteleostomi</taxon>
        <taxon>Archelosauria</taxon>
        <taxon>Archosauria</taxon>
        <taxon>Dinosauria</taxon>
        <taxon>Saurischia</taxon>
        <taxon>Theropoda</taxon>
        <taxon>Coelurosauria</taxon>
        <taxon>Aves</taxon>
        <taxon>Neognathae</taxon>
        <taxon>Galloanserae</taxon>
        <taxon>Galliformes</taxon>
        <taxon>Phasianidae</taxon>
        <taxon>Phasianinae</taxon>
        <taxon>Pavo</taxon>
    </lineage>
</organism>
<protein>
    <recommendedName>
        <fullName evidence="1">Calponin-homology (CH) domain-containing protein</fullName>
    </recommendedName>
</protein>
<dbReference type="Proteomes" id="UP000694428">
    <property type="component" value="Unplaced"/>
</dbReference>
<feature type="domain" description="Calponin-homology (CH)" evidence="1">
    <location>
        <begin position="12"/>
        <end position="115"/>
    </location>
</feature>
<evidence type="ECO:0000313" key="2">
    <source>
        <dbReference type="Ensembl" id="ENSPSTP00000020165.1"/>
    </source>
</evidence>
<dbReference type="InterPro" id="IPR027328">
    <property type="entry name" value="MAPRE"/>
</dbReference>
<keyword evidence="3" id="KW-1185">Reference proteome</keyword>
<dbReference type="AlphaFoldDB" id="A0A8C9FT96"/>
<dbReference type="Ensembl" id="ENSPSTT00000021143.1">
    <property type="protein sequence ID" value="ENSPSTP00000020165.1"/>
    <property type="gene ID" value="ENSPSTG00000014619.1"/>
</dbReference>